<evidence type="ECO:0000256" key="7">
    <source>
        <dbReference type="ARBA" id="ARBA00022840"/>
    </source>
</evidence>
<evidence type="ECO:0000256" key="2">
    <source>
        <dbReference type="ARBA" id="ARBA00012513"/>
    </source>
</evidence>
<dbReference type="PROSITE" id="PS51189">
    <property type="entry name" value="FAT"/>
    <property type="match status" value="1"/>
</dbReference>
<dbReference type="InterPro" id="IPR031559">
    <property type="entry name" value="SMG1"/>
</dbReference>
<dbReference type="PROSITE" id="PS51190">
    <property type="entry name" value="FATC"/>
    <property type="match status" value="1"/>
</dbReference>
<comment type="catalytic activity">
    <reaction evidence="10">
        <text>L-seryl-[protein] + ATP = O-phospho-L-seryl-[protein] + ADP + H(+)</text>
        <dbReference type="Rhea" id="RHEA:17989"/>
        <dbReference type="Rhea" id="RHEA-COMP:9863"/>
        <dbReference type="Rhea" id="RHEA-COMP:11604"/>
        <dbReference type="ChEBI" id="CHEBI:15378"/>
        <dbReference type="ChEBI" id="CHEBI:29999"/>
        <dbReference type="ChEBI" id="CHEBI:30616"/>
        <dbReference type="ChEBI" id="CHEBI:83421"/>
        <dbReference type="ChEBI" id="CHEBI:456216"/>
        <dbReference type="EC" id="2.7.11.1"/>
    </reaction>
</comment>
<dbReference type="Proteomes" id="UP000242414">
    <property type="component" value="Unassembled WGS sequence"/>
</dbReference>
<feature type="region of interest" description="Disordered" evidence="11">
    <location>
        <begin position="2200"/>
        <end position="2237"/>
    </location>
</feature>
<dbReference type="SUPFAM" id="SSF56112">
    <property type="entry name" value="Protein kinase-like (PK-like)"/>
    <property type="match status" value="1"/>
</dbReference>
<dbReference type="Pfam" id="PF00454">
    <property type="entry name" value="PI3_PI4_kinase"/>
    <property type="match status" value="1"/>
</dbReference>
<keyword evidence="4" id="KW-0808">Transferase</keyword>
<evidence type="ECO:0000259" key="12">
    <source>
        <dbReference type="PROSITE" id="PS50290"/>
    </source>
</evidence>
<dbReference type="PANTHER" id="PTHR11139">
    <property type="entry name" value="ATAXIA TELANGIECTASIA MUTATED ATM -RELATED"/>
    <property type="match status" value="1"/>
</dbReference>
<dbReference type="GO" id="GO:0005634">
    <property type="term" value="C:nucleus"/>
    <property type="evidence" value="ECO:0007669"/>
    <property type="project" value="TreeGrafter"/>
</dbReference>
<proteinExistence type="inferred from homology"/>
<dbReference type="GO" id="GO:0035556">
    <property type="term" value="P:intracellular signal transduction"/>
    <property type="evidence" value="ECO:0007669"/>
    <property type="project" value="UniProtKB-ARBA"/>
</dbReference>
<dbReference type="CDD" id="cd05170">
    <property type="entry name" value="PIKKc_SMG1"/>
    <property type="match status" value="1"/>
</dbReference>
<protein>
    <recommendedName>
        <fullName evidence="2">non-specific serine/threonine protein kinase</fullName>
        <ecNumber evidence="2">2.7.11.1</ecNumber>
    </recommendedName>
</protein>
<dbReference type="Pfam" id="PF15785">
    <property type="entry name" value="SMG1"/>
    <property type="match status" value="1"/>
</dbReference>
<dbReference type="SUPFAM" id="SSF48371">
    <property type="entry name" value="ARM repeat"/>
    <property type="match status" value="2"/>
</dbReference>
<gene>
    <name evidence="15" type="ORF">BCV72DRAFT_226146</name>
</gene>
<accession>A0A1X0R751</accession>
<dbReference type="PROSITE" id="PS50290">
    <property type="entry name" value="PI3_4_KINASE_3"/>
    <property type="match status" value="1"/>
</dbReference>
<dbReference type="InterPro" id="IPR011009">
    <property type="entry name" value="Kinase-like_dom_sf"/>
</dbReference>
<feature type="compositionally biased region" description="Acidic residues" evidence="11">
    <location>
        <begin position="2380"/>
        <end position="2389"/>
    </location>
</feature>
<feature type="compositionally biased region" description="Acidic residues" evidence="11">
    <location>
        <begin position="2200"/>
        <end position="2220"/>
    </location>
</feature>
<organism evidence="15">
    <name type="scientific">Rhizopus microsporus var. microsporus</name>
    <dbReference type="NCBI Taxonomy" id="86635"/>
    <lineage>
        <taxon>Eukaryota</taxon>
        <taxon>Fungi</taxon>
        <taxon>Fungi incertae sedis</taxon>
        <taxon>Mucoromycota</taxon>
        <taxon>Mucoromycotina</taxon>
        <taxon>Mucoromycetes</taxon>
        <taxon>Mucorales</taxon>
        <taxon>Mucorineae</taxon>
        <taxon>Rhizopodaceae</taxon>
        <taxon>Rhizopus</taxon>
    </lineage>
</organism>
<dbReference type="InterPro" id="IPR039414">
    <property type="entry name" value="SMG1_PIKKc"/>
</dbReference>
<keyword evidence="7" id="KW-0067">ATP-binding</keyword>
<dbReference type="InterPro" id="IPR018936">
    <property type="entry name" value="PI3/4_kinase_CS"/>
</dbReference>
<dbReference type="SMART" id="SM01343">
    <property type="entry name" value="FATC"/>
    <property type="match status" value="1"/>
</dbReference>
<feature type="domain" description="FAT" evidence="13">
    <location>
        <begin position="1081"/>
        <end position="1630"/>
    </location>
</feature>
<keyword evidence="6" id="KW-0418">Kinase</keyword>
<dbReference type="OrthoDB" id="381190at2759"/>
<dbReference type="InterPro" id="IPR014009">
    <property type="entry name" value="PIK_FAT"/>
</dbReference>
<dbReference type="SMART" id="SM00146">
    <property type="entry name" value="PI3Kc"/>
    <property type="match status" value="1"/>
</dbReference>
<evidence type="ECO:0000259" key="14">
    <source>
        <dbReference type="PROSITE" id="PS51190"/>
    </source>
</evidence>
<feature type="domain" description="FATC" evidence="14">
    <location>
        <begin position="2429"/>
        <end position="2461"/>
    </location>
</feature>
<dbReference type="Gene3D" id="3.30.1010.10">
    <property type="entry name" value="Phosphatidylinositol 3-kinase Catalytic Subunit, Chain A, domain 4"/>
    <property type="match status" value="1"/>
</dbReference>
<dbReference type="InterPro" id="IPR016024">
    <property type="entry name" value="ARM-type_fold"/>
</dbReference>
<reference evidence="15" key="1">
    <citation type="journal article" date="2016" name="Proc. Natl. Acad. Sci. U.S.A.">
        <title>Lipid metabolic changes in an early divergent fungus govern the establishment of a mutualistic symbiosis with endobacteria.</title>
        <authorList>
            <person name="Lastovetsky O.A."/>
            <person name="Gaspar M.L."/>
            <person name="Mondo S.J."/>
            <person name="LaButti K.M."/>
            <person name="Sandor L."/>
            <person name="Grigoriev I.V."/>
            <person name="Henry S.A."/>
            <person name="Pawlowska T.E."/>
        </authorList>
    </citation>
    <scope>NUCLEOTIDE SEQUENCE [LARGE SCALE GENOMIC DNA]</scope>
    <source>
        <strain evidence="15">ATCC 52814</strain>
    </source>
</reference>
<dbReference type="VEuPathDB" id="FungiDB:BCV72DRAFT_226146"/>
<feature type="region of interest" description="Disordered" evidence="11">
    <location>
        <begin position="1"/>
        <end position="39"/>
    </location>
</feature>
<keyword evidence="8" id="KW-0866">Nonsense-mediated mRNA decay</keyword>
<dbReference type="InterPro" id="IPR036940">
    <property type="entry name" value="PI3/4_kinase_cat_sf"/>
</dbReference>
<feature type="compositionally biased region" description="Basic and acidic residues" evidence="11">
    <location>
        <begin position="2221"/>
        <end position="2234"/>
    </location>
</feature>
<dbReference type="Gene3D" id="1.10.1070.11">
    <property type="entry name" value="Phosphatidylinositol 3-/4-kinase, catalytic domain"/>
    <property type="match status" value="1"/>
</dbReference>
<evidence type="ECO:0000256" key="6">
    <source>
        <dbReference type="ARBA" id="ARBA00022777"/>
    </source>
</evidence>
<keyword evidence="5" id="KW-0547">Nucleotide-binding</keyword>
<feature type="region of interest" description="Disordered" evidence="11">
    <location>
        <begin position="2361"/>
        <end position="2404"/>
    </location>
</feature>
<evidence type="ECO:0000259" key="13">
    <source>
        <dbReference type="PROSITE" id="PS51189"/>
    </source>
</evidence>
<evidence type="ECO:0000256" key="5">
    <source>
        <dbReference type="ARBA" id="ARBA00022741"/>
    </source>
</evidence>
<keyword evidence="3" id="KW-0723">Serine/threonine-protein kinase</keyword>
<sequence length="2461" mass="283981">MSFKKHNSYGAASHHNRNGQRGSNRERHQRQRPSYEQDSIDSRAIQILRRILNDDDDINFTHRINNTTQLVKLLEESRNASTVNTLQFRQEQMKLLDICIHDERLRRMIEMPKAPSSMKQMLVKVVSGLACYTRLDLALSWIFDRLSVWPDLDRSLADIKKDHEWKKWLLCLLNQVLLDSAADQYTYRQTMEMSPTILEGVLSFLDSMESFEYLPTIIDILIVFSNQYPDLFAQRFTDIVDLLVGWNMDASVPDSKKSIIISSFSKFDRFWMNDLAFVMELLNHLLTDVESAIGDLRSLYRKDMKEYRQRWDSCMNIFSCYYNVLKAVILCASSYQVYSDKNIIESPLDLLLPKTLHVVTDALSLLPDIHWIEMSRNILLLFISSNPIKYRRYQYQIYLYLGEQTELESSADPLKYIEVLMKFFDLWKLDIDKDILHRMLDVNISPLLALRQKYPEHKKLKVLVLALLRSLLRARTSAESRASINQKLIEYFEKQKLAMKKPSMYDERLKSFSSTTALLERNHYDISHKSVDGENTIPGIIADIQLFGYLLLDIARIWPEYSFKNLLVSANMLCMAWVFDRCDVFVFMLRMLFDYWSSTRFMLNDENAFNAMCCIVSDAMNNWIKLTLESRRLLCGLSQGILTTVCNMEVIQFDPTSHLKPIIYGFISAASIERNKDVKESMLNVITYYCQLCGSADMVDPILHLIQISINDPYLKIQDSSKDLVTSLNPFLISQISKVEDNVLLSIQNAIMATSHTGTFRPVHYEIVMKHLGMGKHLLGNNDTTIVDQASTTEWARRLLHHCDTIGNLKNTFLFSELCEDMPKSEIVHLMNNHETVLYYWAMWESARYCILSRLRTPFGNPQQTLAAFERTLNSLITDATELDSNKSTSLQYILLLLDRLELQISNATDGCATGTLPAVPRPSLVFFRTNKKTCKDYFSRIRPMMINGAKLVRNEHLLIVHIIKALKEMEYTIPANPIPWFKEVNEYLRDLVEVCIRKKYTDMINGLQSWYKKVIRKACQISGEFKENWTFEGYIGPLQKRPDMANSSTVGSWFQVAAYFAYGRDEQAIKSLSHLKAIVATDNYGIIRMLNRQAIDFYTCLEDYDSISGLLASDPMVADDYICQSLRAFNSGEKIVKDQQKVFHDMQEYVKTAPLETCIELSRLDTFRHWLIPNLDQNDEITMRLAGKMLNAVRGGISSNITNLMELQLLYTSWEHLVASARDWYKLKTENTTCPVYETKRWAHLSTFFESLYNLNEGEHANPTVTQYLGSIQLHTAKIARKYNNISLAEKLIEKAAQFPSTKYNALYERAKIQFNQFEYTQAMDTLNDILSHIVSAPEHKELKSKTYRNIARYLKSSPEDKVSGLLGKLNSNLVKRTATELQSSVEASIDYALEKSIETDTVDGRPWFEYATHHYKQGWRILDELTHSESTMTVVVWAKNQIQANLQSADQTVDAKQTEQMIIDLLLKYSSSTGSSSISSSQSFMSNLHQLVPFLKPDNEAAIVSTLEKLQKIIIDKFQASAQAYFRYLSLDIHIPHHDEMSNTSMVTTATLRLLRILSKYGTALQSVYQEYSDTVRIDLWKRVTPQLFAQLNHPNEFVRQMITKLICRICDEYPRDVIYDVIVSSSSSKTNRDTKQMLNKIANRMMEHNELLWVSTSRMAEEIQKMTILVEEDMMNTIGDLQFEVMRQFNELDKEIVRLDKSVPDEAKKEKTFFELYSNLMKPIISTIDRFIKSIHGFEISERLTPHQQWFVKTYGKDIQEASTLLQKPKGIKEYRQGWECFQQLHRSLMEETHKVRILELAHVSPYLHNLKSTSIGMPGYHNSDSSCFIESFSSSVVILPTKTKPKKLDFKGSDGRKYSYLFKGHEDLHLDERIMQLLTTTNGLLSENERTALRGMRARTYAVIPLGDRSGMIQWVDEATPLYALFKKWQKRESAAHIMLNNDKPNEAVLHALSLRPTESFANKVYSALKAAGLRVSSNRKHWPKHILKKVYLELLKETPEDLLEKEFYYSSSNAEEWINKTTSFARSLAVTSMIGYIIGLGDRHLDNMLVDFRSGEMIHIDYNVCFEKGRRLRVPELVPYRLTQNLHAALGITGVDGPFRTAAEETLCVLRKHKEVLITLLDAFVYDPLVDWEYEAEEVGHRQMKELQRGLGLIAAHINRQQTQLEQEHQTVIRNMTALEESLDRWHLFGSEYMNEEEADEEGDDEEEEDSDSEGDDHQPENDPHHSENEATVYRVPTYVLNKVNDRILCVKSVVSRSRSPLEGILPLLESIIIIETDDDNELRPAQKAAKSVLDTLIAMECQLKKLDKQIDLNQGYESEWTYTQLSDFVKLISKLYAEYASSLKILEEFGPDNKASSNMSVTATTDELKPSGEVADEETEYAEEQNNGTVTSQQNKPLKNTHVAKIMKRIRSKLEGVDFGIQHKMSVSEQVSKTIEQATSVDNLCLMYEGWTSWV</sequence>
<dbReference type="InterPro" id="IPR057564">
    <property type="entry name" value="HEAT_ATR"/>
</dbReference>
<dbReference type="GO" id="GO:0005524">
    <property type="term" value="F:ATP binding"/>
    <property type="evidence" value="ECO:0007669"/>
    <property type="project" value="UniProtKB-KW"/>
</dbReference>
<dbReference type="EC" id="2.7.11.1" evidence="2"/>
<dbReference type="PANTHER" id="PTHR11139:SF71">
    <property type="entry name" value="SERINE_THREONINE-PROTEIN KINASE SMG1"/>
    <property type="match status" value="1"/>
</dbReference>
<evidence type="ECO:0000256" key="3">
    <source>
        <dbReference type="ARBA" id="ARBA00022527"/>
    </source>
</evidence>
<evidence type="ECO:0000256" key="10">
    <source>
        <dbReference type="ARBA" id="ARBA00048679"/>
    </source>
</evidence>
<feature type="domain" description="PI3K/PI4K catalytic" evidence="12">
    <location>
        <begin position="1836"/>
        <end position="2178"/>
    </location>
</feature>
<evidence type="ECO:0000256" key="1">
    <source>
        <dbReference type="ARBA" id="ARBA00011031"/>
    </source>
</evidence>
<evidence type="ECO:0000256" key="4">
    <source>
        <dbReference type="ARBA" id="ARBA00022679"/>
    </source>
</evidence>
<dbReference type="GO" id="GO:0004674">
    <property type="term" value="F:protein serine/threonine kinase activity"/>
    <property type="evidence" value="ECO:0007669"/>
    <property type="project" value="UniProtKB-KW"/>
</dbReference>
<comment type="catalytic activity">
    <reaction evidence="9">
        <text>L-threonyl-[protein] + ATP = O-phospho-L-threonyl-[protein] + ADP + H(+)</text>
        <dbReference type="Rhea" id="RHEA:46608"/>
        <dbReference type="Rhea" id="RHEA-COMP:11060"/>
        <dbReference type="Rhea" id="RHEA-COMP:11605"/>
        <dbReference type="ChEBI" id="CHEBI:15378"/>
        <dbReference type="ChEBI" id="CHEBI:30013"/>
        <dbReference type="ChEBI" id="CHEBI:30616"/>
        <dbReference type="ChEBI" id="CHEBI:61977"/>
        <dbReference type="ChEBI" id="CHEBI:456216"/>
        <dbReference type="EC" id="2.7.11.1"/>
    </reaction>
</comment>
<evidence type="ECO:0000256" key="8">
    <source>
        <dbReference type="ARBA" id="ARBA00023161"/>
    </source>
</evidence>
<dbReference type="Pfam" id="PF02260">
    <property type="entry name" value="FATC"/>
    <property type="match status" value="1"/>
</dbReference>
<feature type="compositionally biased region" description="Polar residues" evidence="11">
    <location>
        <begin position="2391"/>
        <end position="2404"/>
    </location>
</feature>
<evidence type="ECO:0000256" key="11">
    <source>
        <dbReference type="SAM" id="MobiDB-lite"/>
    </source>
</evidence>
<dbReference type="InterPro" id="IPR050517">
    <property type="entry name" value="DDR_Repair_Kinase"/>
</dbReference>
<dbReference type="EMBL" id="KV921899">
    <property type="protein sequence ID" value="ORE07748.1"/>
    <property type="molecule type" value="Genomic_DNA"/>
</dbReference>
<comment type="similarity">
    <text evidence="1">Belongs to the PI3/PI4-kinase family.</text>
</comment>
<evidence type="ECO:0000313" key="15">
    <source>
        <dbReference type="EMBL" id="ORE07748.1"/>
    </source>
</evidence>
<dbReference type="InterPro" id="IPR003152">
    <property type="entry name" value="FATC_dom"/>
</dbReference>
<dbReference type="PROSITE" id="PS00916">
    <property type="entry name" value="PI3_4_KINASE_2"/>
    <property type="match status" value="1"/>
</dbReference>
<evidence type="ECO:0000256" key="9">
    <source>
        <dbReference type="ARBA" id="ARBA00047899"/>
    </source>
</evidence>
<name>A0A1X0R751_RHIZD</name>
<dbReference type="InterPro" id="IPR000403">
    <property type="entry name" value="PI3/4_kinase_cat_dom"/>
</dbReference>
<dbReference type="Pfam" id="PF23593">
    <property type="entry name" value="HEAT_ATR"/>
    <property type="match status" value="1"/>
</dbReference>
<feature type="compositionally biased region" description="Polar residues" evidence="11">
    <location>
        <begin position="2361"/>
        <end position="2371"/>
    </location>
</feature>
<dbReference type="GO" id="GO:0000184">
    <property type="term" value="P:nuclear-transcribed mRNA catabolic process, nonsense-mediated decay"/>
    <property type="evidence" value="ECO:0007669"/>
    <property type="project" value="UniProtKB-KW"/>
</dbReference>